<dbReference type="AlphaFoldDB" id="A0A6G0YC48"/>
<protein>
    <recommendedName>
        <fullName evidence="1">Transposable element P transposase-like RNase H C-terminal domain-containing protein</fullName>
    </recommendedName>
</protein>
<evidence type="ECO:0000313" key="2">
    <source>
        <dbReference type="EMBL" id="KAF0752998.1"/>
    </source>
</evidence>
<organism evidence="2 3">
    <name type="scientific">Aphis craccivora</name>
    <name type="common">Cowpea aphid</name>
    <dbReference type="NCBI Taxonomy" id="307492"/>
    <lineage>
        <taxon>Eukaryota</taxon>
        <taxon>Metazoa</taxon>
        <taxon>Ecdysozoa</taxon>
        <taxon>Arthropoda</taxon>
        <taxon>Hexapoda</taxon>
        <taxon>Insecta</taxon>
        <taxon>Pterygota</taxon>
        <taxon>Neoptera</taxon>
        <taxon>Paraneoptera</taxon>
        <taxon>Hemiptera</taxon>
        <taxon>Sternorrhyncha</taxon>
        <taxon>Aphidomorpha</taxon>
        <taxon>Aphidoidea</taxon>
        <taxon>Aphididae</taxon>
        <taxon>Aphidini</taxon>
        <taxon>Aphis</taxon>
        <taxon>Aphis</taxon>
    </lineage>
</organism>
<dbReference type="Proteomes" id="UP000478052">
    <property type="component" value="Unassembled WGS sequence"/>
</dbReference>
<keyword evidence="3" id="KW-1185">Reference proteome</keyword>
<name>A0A6G0YC48_APHCR</name>
<dbReference type="OrthoDB" id="6490874at2759"/>
<evidence type="ECO:0000259" key="1">
    <source>
        <dbReference type="Pfam" id="PF21789"/>
    </source>
</evidence>
<accession>A0A6G0YC48</accession>
<evidence type="ECO:0000313" key="3">
    <source>
        <dbReference type="Proteomes" id="UP000478052"/>
    </source>
</evidence>
<dbReference type="EMBL" id="VUJU01004866">
    <property type="protein sequence ID" value="KAF0752998.1"/>
    <property type="molecule type" value="Genomic_DNA"/>
</dbReference>
<feature type="domain" description="Transposable element P transposase-like RNase H C-terminal" evidence="1">
    <location>
        <begin position="33"/>
        <end position="59"/>
    </location>
</feature>
<proteinExistence type="predicted"/>
<comment type="caution">
    <text evidence="2">The sequence shown here is derived from an EMBL/GenBank/DDBJ whole genome shotgun (WGS) entry which is preliminary data.</text>
</comment>
<gene>
    <name evidence="2" type="ORF">FWK35_00016050</name>
</gene>
<sequence length="61" mass="6988">MTLKSTINLSEYSLNKHGFTYVITNKIIKTHSKLFFGTVRQASGPNDHPFTPTFIQIYKVL</sequence>
<reference evidence="2 3" key="1">
    <citation type="submission" date="2019-08" db="EMBL/GenBank/DDBJ databases">
        <title>Whole genome of Aphis craccivora.</title>
        <authorList>
            <person name="Voronova N.V."/>
            <person name="Shulinski R.S."/>
            <person name="Bandarenka Y.V."/>
            <person name="Zhorov D.G."/>
            <person name="Warner D."/>
        </authorList>
    </citation>
    <scope>NUCLEOTIDE SEQUENCE [LARGE SCALE GENOMIC DNA]</scope>
    <source>
        <strain evidence="2">180601</strain>
        <tissue evidence="2">Whole Body</tissue>
    </source>
</reference>
<dbReference type="InterPro" id="IPR048367">
    <property type="entry name" value="TNP-like_RNaseH_C"/>
</dbReference>
<dbReference type="Pfam" id="PF21789">
    <property type="entry name" value="TNP-like_RNaseH_C"/>
    <property type="match status" value="1"/>
</dbReference>